<evidence type="ECO:0000313" key="7">
    <source>
        <dbReference type="EMBL" id="MRD48620.1"/>
    </source>
</evidence>
<comment type="subcellular location">
    <subcellularLocation>
        <location evidence="1">Cell membrane</location>
        <topology evidence="1">Multi-pass membrane protein</topology>
    </subcellularLocation>
</comment>
<reference evidence="7 8" key="1">
    <citation type="submission" date="2019-11" db="EMBL/GenBank/DDBJ databases">
        <title>Caenimonas koreensis gen. nov., sp. nov., isolated from activated sludge.</title>
        <authorList>
            <person name="Seung H.R."/>
        </authorList>
    </citation>
    <scope>NUCLEOTIDE SEQUENCE [LARGE SCALE GENOMIC DNA]</scope>
    <source>
        <strain evidence="7 8">EMB320</strain>
    </source>
</reference>
<proteinExistence type="predicted"/>
<feature type="transmembrane region" description="Helical" evidence="6">
    <location>
        <begin position="192"/>
        <end position="212"/>
    </location>
</feature>
<dbReference type="GO" id="GO:0005886">
    <property type="term" value="C:plasma membrane"/>
    <property type="evidence" value="ECO:0007669"/>
    <property type="project" value="UniProtKB-SubCell"/>
</dbReference>
<evidence type="ECO:0000256" key="1">
    <source>
        <dbReference type="ARBA" id="ARBA00004651"/>
    </source>
</evidence>
<feature type="transmembrane region" description="Helical" evidence="6">
    <location>
        <begin position="339"/>
        <end position="356"/>
    </location>
</feature>
<keyword evidence="3 6" id="KW-0812">Transmembrane</keyword>
<sequence length="468" mass="49524">MFTTNISAPSTWCCSANRLRFVQEHRWTAPPSGAAPECHGSVKFSVAVASLNSYRRNIAALLAGQAIAYLVPLISVPFLARVLGLGPYGRLAFAIACVQYFQIVTDYGFNLSATRRLAIIKHDSEQVAQLLASVTVIKLLLCAAGFVVVVALATFVPELNDSSALLACAYIAVLGHSIFPLWFFLGLERMQAQTVCIFIGQLISLASLVLFVNGPNDLSVAAASLGLAPVISAICGWLVLRSAGLARWSWAGRNHALETLRDGWHTFYANAAIGVYTTTTIVGLGFISTAEAVGLFSAADKIVKAVLGLTSPVAQAVYPHIARLSAQSRESALAFIGRLLRWQCIGNGVLSFALLIGADTIVRTLFGAQFAAAADVIRWMALLPLIVGASNVLGVQAMLNFGMSSAFARIVASSCLFHVIVLLPLVDRFGASGAGTAILATEVFVVILMSRALSKGGLLAPIVRAPHP</sequence>
<feature type="transmembrane region" description="Helical" evidence="6">
    <location>
        <begin position="162"/>
        <end position="185"/>
    </location>
</feature>
<feature type="transmembrane region" description="Helical" evidence="6">
    <location>
        <begin position="91"/>
        <end position="109"/>
    </location>
</feature>
<protein>
    <submittedName>
        <fullName evidence="7">Oligosaccharide flippase family protein</fullName>
    </submittedName>
</protein>
<evidence type="ECO:0000313" key="8">
    <source>
        <dbReference type="Proteomes" id="UP000487350"/>
    </source>
</evidence>
<dbReference type="AlphaFoldDB" id="A0A844AVT0"/>
<dbReference type="CDD" id="cd13128">
    <property type="entry name" value="MATE_Wzx_like"/>
    <property type="match status" value="1"/>
</dbReference>
<keyword evidence="2" id="KW-1003">Cell membrane</keyword>
<feature type="transmembrane region" description="Helical" evidence="6">
    <location>
        <begin position="376"/>
        <end position="394"/>
    </location>
</feature>
<keyword evidence="8" id="KW-1185">Reference proteome</keyword>
<feature type="transmembrane region" description="Helical" evidence="6">
    <location>
        <begin position="130"/>
        <end position="156"/>
    </location>
</feature>
<dbReference type="InterPro" id="IPR050833">
    <property type="entry name" value="Poly_Biosynth_Transport"/>
</dbReference>
<name>A0A844AVT0_9BURK</name>
<keyword evidence="4 6" id="KW-1133">Transmembrane helix</keyword>
<dbReference type="Proteomes" id="UP000487350">
    <property type="component" value="Unassembled WGS sequence"/>
</dbReference>
<feature type="transmembrane region" description="Helical" evidence="6">
    <location>
        <begin position="429"/>
        <end position="449"/>
    </location>
</feature>
<evidence type="ECO:0000256" key="6">
    <source>
        <dbReference type="SAM" id="Phobius"/>
    </source>
</evidence>
<dbReference type="EMBL" id="WJBU01000014">
    <property type="protein sequence ID" value="MRD48620.1"/>
    <property type="molecule type" value="Genomic_DNA"/>
</dbReference>
<comment type="caution">
    <text evidence="7">The sequence shown here is derived from an EMBL/GenBank/DDBJ whole genome shotgun (WGS) entry which is preliminary data.</text>
</comment>
<evidence type="ECO:0000256" key="2">
    <source>
        <dbReference type="ARBA" id="ARBA00022475"/>
    </source>
</evidence>
<dbReference type="PANTHER" id="PTHR30250:SF11">
    <property type="entry name" value="O-ANTIGEN TRANSPORTER-RELATED"/>
    <property type="match status" value="1"/>
</dbReference>
<feature type="transmembrane region" description="Helical" evidence="6">
    <location>
        <begin position="218"/>
        <end position="240"/>
    </location>
</feature>
<evidence type="ECO:0000256" key="5">
    <source>
        <dbReference type="ARBA" id="ARBA00023136"/>
    </source>
</evidence>
<dbReference type="InterPro" id="IPR002797">
    <property type="entry name" value="Polysacc_synth"/>
</dbReference>
<dbReference type="OrthoDB" id="103403at2"/>
<dbReference type="PANTHER" id="PTHR30250">
    <property type="entry name" value="PST FAMILY PREDICTED COLANIC ACID TRANSPORTER"/>
    <property type="match status" value="1"/>
</dbReference>
<evidence type="ECO:0000256" key="4">
    <source>
        <dbReference type="ARBA" id="ARBA00022989"/>
    </source>
</evidence>
<evidence type="ECO:0000256" key="3">
    <source>
        <dbReference type="ARBA" id="ARBA00022692"/>
    </source>
</evidence>
<feature type="transmembrane region" description="Helical" evidence="6">
    <location>
        <begin position="406"/>
        <end position="423"/>
    </location>
</feature>
<keyword evidence="5 6" id="KW-0472">Membrane</keyword>
<dbReference type="Pfam" id="PF01943">
    <property type="entry name" value="Polysacc_synt"/>
    <property type="match status" value="1"/>
</dbReference>
<organism evidence="7 8">
    <name type="scientific">Caenimonas koreensis DSM 17982</name>
    <dbReference type="NCBI Taxonomy" id="1121255"/>
    <lineage>
        <taxon>Bacteria</taxon>
        <taxon>Pseudomonadati</taxon>
        <taxon>Pseudomonadota</taxon>
        <taxon>Betaproteobacteria</taxon>
        <taxon>Burkholderiales</taxon>
        <taxon>Comamonadaceae</taxon>
        <taxon>Caenimonas</taxon>
    </lineage>
</organism>
<feature type="transmembrane region" description="Helical" evidence="6">
    <location>
        <begin position="58"/>
        <end position="79"/>
    </location>
</feature>
<gene>
    <name evidence="7" type="ORF">GHT07_15130</name>
</gene>
<accession>A0A844AVT0</accession>